<gene>
    <name evidence="1" type="ORF">BpHYR1_006692</name>
</gene>
<proteinExistence type="predicted"/>
<evidence type="ECO:0000313" key="1">
    <source>
        <dbReference type="EMBL" id="RMZ94470.1"/>
    </source>
</evidence>
<dbReference type="AlphaFoldDB" id="A0A3M7P6P9"/>
<sequence length="63" mass="7621">MGLRSINSLKKEISIFFQISKSKLNSFYFTKELNFKYEKIIYFLILKNIFETLHFFNSGSLWN</sequence>
<organism evidence="1 2">
    <name type="scientific">Brachionus plicatilis</name>
    <name type="common">Marine rotifer</name>
    <name type="synonym">Brachionus muelleri</name>
    <dbReference type="NCBI Taxonomy" id="10195"/>
    <lineage>
        <taxon>Eukaryota</taxon>
        <taxon>Metazoa</taxon>
        <taxon>Spiralia</taxon>
        <taxon>Gnathifera</taxon>
        <taxon>Rotifera</taxon>
        <taxon>Eurotatoria</taxon>
        <taxon>Monogononta</taxon>
        <taxon>Pseudotrocha</taxon>
        <taxon>Ploima</taxon>
        <taxon>Brachionidae</taxon>
        <taxon>Brachionus</taxon>
    </lineage>
</organism>
<dbReference type="Proteomes" id="UP000276133">
    <property type="component" value="Unassembled WGS sequence"/>
</dbReference>
<protein>
    <submittedName>
        <fullName evidence="1">Uncharacterized protein</fullName>
    </submittedName>
</protein>
<dbReference type="EMBL" id="REGN01013025">
    <property type="protein sequence ID" value="RMZ94470.1"/>
    <property type="molecule type" value="Genomic_DNA"/>
</dbReference>
<reference evidence="1 2" key="1">
    <citation type="journal article" date="2018" name="Sci. Rep.">
        <title>Genomic signatures of local adaptation to the degree of environmental predictability in rotifers.</title>
        <authorList>
            <person name="Franch-Gras L."/>
            <person name="Hahn C."/>
            <person name="Garcia-Roger E.M."/>
            <person name="Carmona M.J."/>
            <person name="Serra M."/>
            <person name="Gomez A."/>
        </authorList>
    </citation>
    <scope>NUCLEOTIDE SEQUENCE [LARGE SCALE GENOMIC DNA]</scope>
    <source>
        <strain evidence="1">HYR1</strain>
    </source>
</reference>
<evidence type="ECO:0000313" key="2">
    <source>
        <dbReference type="Proteomes" id="UP000276133"/>
    </source>
</evidence>
<comment type="caution">
    <text evidence="1">The sequence shown here is derived from an EMBL/GenBank/DDBJ whole genome shotgun (WGS) entry which is preliminary data.</text>
</comment>
<accession>A0A3M7P6P9</accession>
<keyword evidence="2" id="KW-1185">Reference proteome</keyword>
<name>A0A3M7P6P9_BRAPC</name>